<accession>A0AAV6VIS8</accession>
<organism evidence="2 3">
    <name type="scientific">Oedothorax gibbosus</name>
    <dbReference type="NCBI Taxonomy" id="931172"/>
    <lineage>
        <taxon>Eukaryota</taxon>
        <taxon>Metazoa</taxon>
        <taxon>Ecdysozoa</taxon>
        <taxon>Arthropoda</taxon>
        <taxon>Chelicerata</taxon>
        <taxon>Arachnida</taxon>
        <taxon>Araneae</taxon>
        <taxon>Araneomorphae</taxon>
        <taxon>Entelegynae</taxon>
        <taxon>Araneoidea</taxon>
        <taxon>Linyphiidae</taxon>
        <taxon>Erigoninae</taxon>
        <taxon>Oedothorax</taxon>
    </lineage>
</organism>
<dbReference type="AlphaFoldDB" id="A0AAV6VIS8"/>
<dbReference type="InterPro" id="IPR036869">
    <property type="entry name" value="J_dom_sf"/>
</dbReference>
<evidence type="ECO:0000259" key="1">
    <source>
        <dbReference type="PROSITE" id="PS50076"/>
    </source>
</evidence>
<name>A0AAV6VIS8_9ARAC</name>
<gene>
    <name evidence="2" type="ORF">JTE90_004807</name>
</gene>
<reference evidence="2 3" key="1">
    <citation type="journal article" date="2022" name="Nat. Ecol. Evol.">
        <title>A masculinizing supergene underlies an exaggerated male reproductive morph in a spider.</title>
        <authorList>
            <person name="Hendrickx F."/>
            <person name="De Corte Z."/>
            <person name="Sonet G."/>
            <person name="Van Belleghem S.M."/>
            <person name="Kostlbacher S."/>
            <person name="Vangestel C."/>
        </authorList>
    </citation>
    <scope>NUCLEOTIDE SEQUENCE [LARGE SCALE GENOMIC DNA]</scope>
    <source>
        <strain evidence="2">W744_W776</strain>
    </source>
</reference>
<dbReference type="Proteomes" id="UP000827092">
    <property type="component" value="Unassembled WGS sequence"/>
</dbReference>
<keyword evidence="3" id="KW-1185">Reference proteome</keyword>
<dbReference type="SUPFAM" id="SSF46565">
    <property type="entry name" value="Chaperone J-domain"/>
    <property type="match status" value="1"/>
</dbReference>
<dbReference type="PROSITE" id="PS50076">
    <property type="entry name" value="DNAJ_2"/>
    <property type="match status" value="1"/>
</dbReference>
<dbReference type="CDD" id="cd06257">
    <property type="entry name" value="DnaJ"/>
    <property type="match status" value="1"/>
</dbReference>
<comment type="caution">
    <text evidence="2">The sequence shown here is derived from an EMBL/GenBank/DDBJ whole genome shotgun (WGS) entry which is preliminary data.</text>
</comment>
<dbReference type="Pfam" id="PF00226">
    <property type="entry name" value="DnaJ"/>
    <property type="match status" value="1"/>
</dbReference>
<evidence type="ECO:0000313" key="2">
    <source>
        <dbReference type="EMBL" id="KAG8195804.1"/>
    </source>
</evidence>
<dbReference type="PANTHER" id="PTHR44873">
    <property type="entry name" value="DNAJ HOMOLOG SUBFAMILY C MEMBER 30, MITOCHONDRIAL"/>
    <property type="match status" value="1"/>
</dbReference>
<dbReference type="InterPro" id="IPR053025">
    <property type="entry name" value="Mito_ATP_Synthase-Asso"/>
</dbReference>
<dbReference type="Gene3D" id="1.10.287.110">
    <property type="entry name" value="DnaJ domain"/>
    <property type="match status" value="1"/>
</dbReference>
<protein>
    <recommendedName>
        <fullName evidence="1">J domain-containing protein</fullName>
    </recommendedName>
</protein>
<evidence type="ECO:0000313" key="3">
    <source>
        <dbReference type="Proteomes" id="UP000827092"/>
    </source>
</evidence>
<dbReference type="EMBL" id="JAFNEN010000078">
    <property type="protein sequence ID" value="KAG8195804.1"/>
    <property type="molecule type" value="Genomic_DNA"/>
</dbReference>
<dbReference type="PRINTS" id="PR00625">
    <property type="entry name" value="JDOMAIN"/>
</dbReference>
<dbReference type="PANTHER" id="PTHR44873:SF1">
    <property type="entry name" value="DNAJ HOMOLOG SUBFAMILY C MEMBER 30, MITOCHONDRIAL"/>
    <property type="match status" value="1"/>
</dbReference>
<proteinExistence type="predicted"/>
<dbReference type="SMART" id="SM00271">
    <property type="entry name" value="DnaJ"/>
    <property type="match status" value="1"/>
</dbReference>
<sequence>MLSLSSAFLKAFNLKSVTTKSLHLPLISLLDNKRFSSQPPPTLYSVLGLEPGATDDQIKQAYYNMSKMYHPDRNIGNETAGTKILEVNQAFEVLGNKAEREKYDKKMFPALNIKKPKSKPFIYEHTEYYEPPMTQKSFFRKANPINCTYDQYSRHARGEMKRKKKHMSQKYNFSKNMSCTNQNRIFSRKNI</sequence>
<dbReference type="InterPro" id="IPR001623">
    <property type="entry name" value="DnaJ_domain"/>
</dbReference>
<feature type="domain" description="J" evidence="1">
    <location>
        <begin position="42"/>
        <end position="107"/>
    </location>
</feature>